<gene>
    <name evidence="1" type="ORF">ETAA1_36390</name>
</gene>
<reference evidence="1 2" key="1">
    <citation type="submission" date="2019-02" db="EMBL/GenBank/DDBJ databases">
        <title>Deep-cultivation of Planctomycetes and their phenomic and genomic characterization uncovers novel biology.</title>
        <authorList>
            <person name="Wiegand S."/>
            <person name="Jogler M."/>
            <person name="Boedeker C."/>
            <person name="Pinto D."/>
            <person name="Vollmers J."/>
            <person name="Rivas-Marin E."/>
            <person name="Kohn T."/>
            <person name="Peeters S.H."/>
            <person name="Heuer A."/>
            <person name="Rast P."/>
            <person name="Oberbeckmann S."/>
            <person name="Bunk B."/>
            <person name="Jeske O."/>
            <person name="Meyerdierks A."/>
            <person name="Storesund J.E."/>
            <person name="Kallscheuer N."/>
            <person name="Luecker S."/>
            <person name="Lage O.M."/>
            <person name="Pohl T."/>
            <person name="Merkel B.J."/>
            <person name="Hornburger P."/>
            <person name="Mueller R.-W."/>
            <person name="Bruemmer F."/>
            <person name="Labrenz M."/>
            <person name="Spormann A.M."/>
            <person name="Op den Camp H."/>
            <person name="Overmann J."/>
            <person name="Amann R."/>
            <person name="Jetten M.S.M."/>
            <person name="Mascher T."/>
            <person name="Medema M.H."/>
            <person name="Devos D.P."/>
            <person name="Kaster A.-K."/>
            <person name="Ovreas L."/>
            <person name="Rohde M."/>
            <person name="Galperin M.Y."/>
            <person name="Jogler C."/>
        </authorList>
    </citation>
    <scope>NUCLEOTIDE SEQUENCE [LARGE SCALE GENOMIC DNA]</scope>
    <source>
        <strain evidence="1 2">ETA_A1</strain>
    </source>
</reference>
<dbReference type="AlphaFoldDB" id="A0A517XVX0"/>
<dbReference type="EMBL" id="CP036273">
    <property type="protein sequence ID" value="QDU21668.1"/>
    <property type="molecule type" value="Genomic_DNA"/>
</dbReference>
<accession>A0A517XVX0</accession>
<sequence length="50" mass="5747">MRVPSPFWISRAIRFNLPLSVVSSFGVGWSKRRGWVLVFGWMSRSASSIF</sequence>
<proteinExistence type="predicted"/>
<dbReference type="KEGG" id="uli:ETAA1_36390"/>
<name>A0A517XVX0_9BACT</name>
<keyword evidence="2" id="KW-1185">Reference proteome</keyword>
<organism evidence="1 2">
    <name type="scientific">Urbifossiella limnaea</name>
    <dbReference type="NCBI Taxonomy" id="2528023"/>
    <lineage>
        <taxon>Bacteria</taxon>
        <taxon>Pseudomonadati</taxon>
        <taxon>Planctomycetota</taxon>
        <taxon>Planctomycetia</taxon>
        <taxon>Gemmatales</taxon>
        <taxon>Gemmataceae</taxon>
        <taxon>Urbifossiella</taxon>
    </lineage>
</organism>
<evidence type="ECO:0000313" key="2">
    <source>
        <dbReference type="Proteomes" id="UP000319576"/>
    </source>
</evidence>
<dbReference type="Proteomes" id="UP000319576">
    <property type="component" value="Chromosome"/>
</dbReference>
<evidence type="ECO:0000313" key="1">
    <source>
        <dbReference type="EMBL" id="QDU21668.1"/>
    </source>
</evidence>
<protein>
    <submittedName>
        <fullName evidence="1">Uncharacterized protein</fullName>
    </submittedName>
</protein>